<dbReference type="AlphaFoldDB" id="A0A6J7G8K1"/>
<proteinExistence type="predicted"/>
<dbReference type="EMBL" id="CAFBMB010000060">
    <property type="protein sequence ID" value="CAB4900373.1"/>
    <property type="molecule type" value="Genomic_DNA"/>
</dbReference>
<evidence type="ECO:0000313" key="1">
    <source>
        <dbReference type="EMBL" id="CAB4900373.1"/>
    </source>
</evidence>
<organism evidence="1">
    <name type="scientific">freshwater metagenome</name>
    <dbReference type="NCBI Taxonomy" id="449393"/>
    <lineage>
        <taxon>unclassified sequences</taxon>
        <taxon>metagenomes</taxon>
        <taxon>ecological metagenomes</taxon>
    </lineage>
</organism>
<sequence length="429" mass="45805">MPGELLAELQHLRAQLLVASPVDDIPLTGRHDLEWFVALLEELHGVRDGCGVALHLARLAQHSHHGFFGRENGLSGDLGKGGLARVARDDLWGVAQDAPVESDDGAVGQIEFAPPDHVGDVTERTYHGDTRTLVGLREVVSKNRHLNAEDGRGDMRTKERLVAVVVRMRHESNAGGQQFGPRGLDKDVVATRAVEGEPVIGARHVFVFEFGLSHGRAERDIPQRGRHGLVGLAALDVAHEGQLRGANRIAANGAVGLAPVDREAERAPQRLKLLLVFNGELLAQLDEVAAADGNLVGGLGALVVATLKRGRESGLVGQRRVTANTVVVLHASLGGQAVIVPAHGVEDLFATHALVARHHVGVGVAEHVSHVQRTRSGGRRSVDRENARAGLPVARKLVRACVIPHGHPFVFKALECGLVGNVGGMTRHR</sequence>
<accession>A0A6J7G8K1</accession>
<name>A0A6J7G8K1_9ZZZZ</name>
<gene>
    <name evidence="1" type="ORF">UFOPK3516_00904</name>
</gene>
<reference evidence="1" key="1">
    <citation type="submission" date="2020-05" db="EMBL/GenBank/DDBJ databases">
        <authorList>
            <person name="Chiriac C."/>
            <person name="Salcher M."/>
            <person name="Ghai R."/>
            <person name="Kavagutti S V."/>
        </authorList>
    </citation>
    <scope>NUCLEOTIDE SEQUENCE</scope>
</reference>
<protein>
    <submittedName>
        <fullName evidence="1">Unannotated protein</fullName>
    </submittedName>
</protein>